<gene>
    <name evidence="1" type="ORF">DPMN_096632</name>
</gene>
<protein>
    <submittedName>
        <fullName evidence="1">Uncharacterized protein</fullName>
    </submittedName>
</protein>
<dbReference type="Proteomes" id="UP000828390">
    <property type="component" value="Unassembled WGS sequence"/>
</dbReference>
<reference evidence="1" key="2">
    <citation type="submission" date="2020-11" db="EMBL/GenBank/DDBJ databases">
        <authorList>
            <person name="McCartney M.A."/>
            <person name="Auch B."/>
            <person name="Kono T."/>
            <person name="Mallez S."/>
            <person name="Becker A."/>
            <person name="Gohl D.M."/>
            <person name="Silverstein K.A.T."/>
            <person name="Koren S."/>
            <person name="Bechman K.B."/>
            <person name="Herman A."/>
            <person name="Abrahante J.E."/>
            <person name="Garbe J."/>
        </authorList>
    </citation>
    <scope>NUCLEOTIDE SEQUENCE</scope>
    <source>
        <strain evidence="1">Duluth1</strain>
        <tissue evidence="1">Whole animal</tissue>
    </source>
</reference>
<sequence>MLELDPLRRQYEIDLVVHCPVWSMPGRCSGRFVWIQRVSQLQILGAETGAAKIALSPMQGNYEDKTT</sequence>
<evidence type="ECO:0000313" key="1">
    <source>
        <dbReference type="EMBL" id="KAH3854093.1"/>
    </source>
</evidence>
<name>A0A9D4L935_DREPO</name>
<proteinExistence type="predicted"/>
<organism evidence="1 2">
    <name type="scientific">Dreissena polymorpha</name>
    <name type="common">Zebra mussel</name>
    <name type="synonym">Mytilus polymorpha</name>
    <dbReference type="NCBI Taxonomy" id="45954"/>
    <lineage>
        <taxon>Eukaryota</taxon>
        <taxon>Metazoa</taxon>
        <taxon>Spiralia</taxon>
        <taxon>Lophotrochozoa</taxon>
        <taxon>Mollusca</taxon>
        <taxon>Bivalvia</taxon>
        <taxon>Autobranchia</taxon>
        <taxon>Heteroconchia</taxon>
        <taxon>Euheterodonta</taxon>
        <taxon>Imparidentia</taxon>
        <taxon>Neoheterodontei</taxon>
        <taxon>Myida</taxon>
        <taxon>Dreissenoidea</taxon>
        <taxon>Dreissenidae</taxon>
        <taxon>Dreissena</taxon>
    </lineage>
</organism>
<dbReference type="EMBL" id="JAIWYP010000003">
    <property type="protein sequence ID" value="KAH3854093.1"/>
    <property type="molecule type" value="Genomic_DNA"/>
</dbReference>
<accession>A0A9D4L935</accession>
<evidence type="ECO:0000313" key="2">
    <source>
        <dbReference type="Proteomes" id="UP000828390"/>
    </source>
</evidence>
<reference evidence="1" key="1">
    <citation type="journal article" date="2019" name="bioRxiv">
        <title>The Genome of the Zebra Mussel, Dreissena polymorpha: A Resource for Invasive Species Research.</title>
        <authorList>
            <person name="McCartney M.A."/>
            <person name="Auch B."/>
            <person name="Kono T."/>
            <person name="Mallez S."/>
            <person name="Zhang Y."/>
            <person name="Obille A."/>
            <person name="Becker A."/>
            <person name="Abrahante J.E."/>
            <person name="Garbe J."/>
            <person name="Badalamenti J.P."/>
            <person name="Herman A."/>
            <person name="Mangelson H."/>
            <person name="Liachko I."/>
            <person name="Sullivan S."/>
            <person name="Sone E.D."/>
            <person name="Koren S."/>
            <person name="Silverstein K.A.T."/>
            <person name="Beckman K.B."/>
            <person name="Gohl D.M."/>
        </authorList>
    </citation>
    <scope>NUCLEOTIDE SEQUENCE</scope>
    <source>
        <strain evidence="1">Duluth1</strain>
        <tissue evidence="1">Whole animal</tissue>
    </source>
</reference>
<keyword evidence="2" id="KW-1185">Reference proteome</keyword>
<dbReference type="AlphaFoldDB" id="A0A9D4L935"/>
<comment type="caution">
    <text evidence="1">The sequence shown here is derived from an EMBL/GenBank/DDBJ whole genome shotgun (WGS) entry which is preliminary data.</text>
</comment>